<dbReference type="Gene3D" id="1.10.150.130">
    <property type="match status" value="1"/>
</dbReference>
<dbReference type="EMBL" id="CP001867">
    <property type="protein sequence ID" value="ADB76093.1"/>
    <property type="molecule type" value="Genomic_DNA"/>
</dbReference>
<evidence type="ECO:0000259" key="7">
    <source>
        <dbReference type="PROSITE" id="PS51900"/>
    </source>
</evidence>
<dbReference type="CDD" id="cd00397">
    <property type="entry name" value="DNA_BRE_C"/>
    <property type="match status" value="1"/>
</dbReference>
<evidence type="ECO:0000313" key="9">
    <source>
        <dbReference type="Proteomes" id="UP000001382"/>
    </source>
</evidence>
<dbReference type="KEGG" id="gob:Gobs_3501"/>
<dbReference type="InterPro" id="IPR011010">
    <property type="entry name" value="DNA_brk_join_enz"/>
</dbReference>
<dbReference type="PANTHER" id="PTHR30349:SF41">
    <property type="entry name" value="INTEGRASE_RECOMBINASE PROTEIN MJ0367-RELATED"/>
    <property type="match status" value="1"/>
</dbReference>
<evidence type="ECO:0000256" key="5">
    <source>
        <dbReference type="PROSITE-ProRule" id="PRU01248"/>
    </source>
</evidence>
<accession>D2SBI6</accession>
<dbReference type="PANTHER" id="PTHR30349">
    <property type="entry name" value="PHAGE INTEGRASE-RELATED"/>
    <property type="match status" value="1"/>
</dbReference>
<dbReference type="InterPro" id="IPR010998">
    <property type="entry name" value="Integrase_recombinase_N"/>
</dbReference>
<keyword evidence="2" id="KW-0229">DNA integration</keyword>
<evidence type="ECO:0000256" key="1">
    <source>
        <dbReference type="ARBA" id="ARBA00008857"/>
    </source>
</evidence>
<dbReference type="STRING" id="526225.Gobs_3501"/>
<organism evidence="8 9">
    <name type="scientific">Geodermatophilus obscurus (strain ATCC 25078 / DSM 43160 / JCM 3152 / CCUG 61914 / KCC A-0152 / KCTC 9177 / NBRC 13315 / NRRL B-3577 / G-20)</name>
    <dbReference type="NCBI Taxonomy" id="526225"/>
    <lineage>
        <taxon>Bacteria</taxon>
        <taxon>Bacillati</taxon>
        <taxon>Actinomycetota</taxon>
        <taxon>Actinomycetes</taxon>
        <taxon>Geodermatophilales</taxon>
        <taxon>Geodermatophilaceae</taxon>
        <taxon>Geodermatophilus</taxon>
    </lineage>
</organism>
<dbReference type="Pfam" id="PF00589">
    <property type="entry name" value="Phage_integrase"/>
    <property type="match status" value="1"/>
</dbReference>
<evidence type="ECO:0000256" key="3">
    <source>
        <dbReference type="ARBA" id="ARBA00023125"/>
    </source>
</evidence>
<keyword evidence="4" id="KW-0233">DNA recombination</keyword>
<feature type="domain" description="Core-binding (CB)" evidence="7">
    <location>
        <begin position="13"/>
        <end position="98"/>
    </location>
</feature>
<dbReference type="InterPro" id="IPR013762">
    <property type="entry name" value="Integrase-like_cat_sf"/>
</dbReference>
<evidence type="ECO:0000259" key="6">
    <source>
        <dbReference type="PROSITE" id="PS51898"/>
    </source>
</evidence>
<reference evidence="8 9" key="1">
    <citation type="journal article" date="2010" name="Stand. Genomic Sci.">
        <title>Complete genome sequence of Geodermatophilus obscurus type strain (G-20).</title>
        <authorList>
            <person name="Ivanova N."/>
            <person name="Sikorski J."/>
            <person name="Jando M."/>
            <person name="Munk C."/>
            <person name="Lapidus A."/>
            <person name="Glavina Del Rio T."/>
            <person name="Copeland A."/>
            <person name="Tice H."/>
            <person name="Cheng J.-F."/>
            <person name="Lucas S."/>
            <person name="Chen F."/>
            <person name="Nolan M."/>
            <person name="Bruce D."/>
            <person name="Goodwin L."/>
            <person name="Pitluck S."/>
            <person name="Mavromatis K."/>
            <person name="Mikhailova N."/>
            <person name="Pati A."/>
            <person name="Chen A."/>
            <person name="Palaniappan K."/>
            <person name="Land M."/>
            <person name="Hauser L."/>
            <person name="Chang Y.-J."/>
            <person name="Jeffries C.D."/>
            <person name="Meincke L."/>
            <person name="Brettin T."/>
            <person name="Detter J.C."/>
            <person name="Detter J.C."/>
            <person name="Rohde M."/>
            <person name="Goeker M."/>
            <person name="Bristow J."/>
            <person name="Eisen J.A."/>
            <person name="Markowitz V."/>
            <person name="Hugenholtz P."/>
            <person name="Kyrpides N.C."/>
            <person name="Klenk H.-P."/>
        </authorList>
    </citation>
    <scope>NUCLEOTIDE SEQUENCE [LARGE SCALE GENOMIC DNA]</scope>
    <source>
        <strain evidence="9">ATCC 25078 / DSM 43160 / JCM 3152 / KCC A-0152 / KCTC 9177 / NBRC 13315 / NRRL B-3577 / G-20</strain>
    </source>
</reference>
<dbReference type="OrthoDB" id="3183879at2"/>
<comment type="similarity">
    <text evidence="1">Belongs to the 'phage' integrase family.</text>
</comment>
<dbReference type="InterPro" id="IPR004107">
    <property type="entry name" value="Integrase_SAM-like_N"/>
</dbReference>
<dbReference type="InterPro" id="IPR050090">
    <property type="entry name" value="Tyrosine_recombinase_XerCD"/>
</dbReference>
<dbReference type="GO" id="GO:0006310">
    <property type="term" value="P:DNA recombination"/>
    <property type="evidence" value="ECO:0007669"/>
    <property type="project" value="UniProtKB-KW"/>
</dbReference>
<dbReference type="SUPFAM" id="SSF56349">
    <property type="entry name" value="DNA breaking-rejoining enzymes"/>
    <property type="match status" value="1"/>
</dbReference>
<dbReference type="GO" id="GO:0015074">
    <property type="term" value="P:DNA integration"/>
    <property type="evidence" value="ECO:0007669"/>
    <property type="project" value="UniProtKB-KW"/>
</dbReference>
<evidence type="ECO:0000256" key="4">
    <source>
        <dbReference type="ARBA" id="ARBA00023172"/>
    </source>
</evidence>
<dbReference type="AlphaFoldDB" id="D2SBI6"/>
<dbReference type="HOGENOM" id="CLU_027562_9_2_11"/>
<evidence type="ECO:0000313" key="8">
    <source>
        <dbReference type="EMBL" id="ADB76093.1"/>
    </source>
</evidence>
<feature type="domain" description="Tyr recombinase" evidence="6">
    <location>
        <begin position="118"/>
        <end position="301"/>
    </location>
</feature>
<keyword evidence="9" id="KW-1185">Reference proteome</keyword>
<dbReference type="Gene3D" id="1.10.443.10">
    <property type="entry name" value="Intergrase catalytic core"/>
    <property type="match status" value="1"/>
</dbReference>
<name>D2SBI6_GEOOG</name>
<dbReference type="InterPro" id="IPR044068">
    <property type="entry name" value="CB"/>
</dbReference>
<dbReference type="GO" id="GO:0003677">
    <property type="term" value="F:DNA binding"/>
    <property type="evidence" value="ECO:0007669"/>
    <property type="project" value="UniProtKB-UniRule"/>
</dbReference>
<reference evidence="9" key="2">
    <citation type="submission" date="2010-01" db="EMBL/GenBank/DDBJ databases">
        <title>The complete genome of Geodermatophilus obscurus DSM 43160.</title>
        <authorList>
            <consortium name="US DOE Joint Genome Institute (JGI-PGF)"/>
            <person name="Lucas S."/>
            <person name="Copeland A."/>
            <person name="Lapidus A."/>
            <person name="Glavina del Rio T."/>
            <person name="Dalin E."/>
            <person name="Tice H."/>
            <person name="Bruce D."/>
            <person name="Goodwin L."/>
            <person name="Pitluck S."/>
            <person name="Kyrpides N."/>
            <person name="Mavromatis K."/>
            <person name="Ivanova N."/>
            <person name="Munk A.C."/>
            <person name="Brettin T."/>
            <person name="Detter J.C."/>
            <person name="Han C."/>
            <person name="Larimer F."/>
            <person name="Land M."/>
            <person name="Hauser L."/>
            <person name="Markowitz V."/>
            <person name="Cheng J.-F."/>
            <person name="Hugenholtz P."/>
            <person name="Woyke T."/>
            <person name="Wu D."/>
            <person name="Jando M."/>
            <person name="Schneider S."/>
            <person name="Klenk H.-P."/>
            <person name="Eisen J.A."/>
        </authorList>
    </citation>
    <scope>NUCLEOTIDE SEQUENCE [LARGE SCALE GENOMIC DNA]</scope>
    <source>
        <strain evidence="9">ATCC 25078 / DSM 43160 / JCM 3152 / KCC A-0152 / KCTC 9177 / NBRC 13315 / NRRL B-3577 / G-20</strain>
    </source>
</reference>
<dbReference type="Pfam" id="PF13495">
    <property type="entry name" value="Phage_int_SAM_4"/>
    <property type="match status" value="1"/>
</dbReference>
<keyword evidence="3 5" id="KW-0238">DNA-binding</keyword>
<gene>
    <name evidence="8" type="ordered locus">Gobs_3501</name>
</gene>
<dbReference type="PROSITE" id="PS51898">
    <property type="entry name" value="TYR_RECOMBINASE"/>
    <property type="match status" value="1"/>
</dbReference>
<evidence type="ECO:0000256" key="2">
    <source>
        <dbReference type="ARBA" id="ARBA00022908"/>
    </source>
</evidence>
<dbReference type="Proteomes" id="UP000001382">
    <property type="component" value="Chromosome"/>
</dbReference>
<dbReference type="PROSITE" id="PS51900">
    <property type="entry name" value="CB"/>
    <property type="match status" value="1"/>
</dbReference>
<dbReference type="InterPro" id="IPR002104">
    <property type="entry name" value="Integrase_catalytic"/>
</dbReference>
<proteinExistence type="inferred from homology"/>
<protein>
    <submittedName>
        <fullName evidence="8">Integrase family protein</fullName>
    </submittedName>
</protein>
<sequence>MPSDDVTVRAMGQEWTALRRDFATTLRAENKSPNTVRLYTGAVDKLSAWCIETGGPASPLAVTRGDLTRFMADMQTEWKPGTCSLVYRALQQFFGWMVREEEIEKSPMEGMRPPHTPEVPVPVLTDLQLRELLATCNGRSFTDRRDHAMIRLFVDTGCRRAEIAELAVDSVDLANQTIQVLGKGRRIRVVPFGSRTAQALGRYLRMRDKDPWAHTGHLWLSEKGRGPLSPGGIVQMLERRGRSVGITNLHAHQFRHTAAHRWGANGGSETDLMRLMGWRSVQMLRRYAASTADERARDAHRRMALGDAL</sequence>
<dbReference type="eggNOG" id="COG4974">
    <property type="taxonomic scope" value="Bacteria"/>
</dbReference>